<dbReference type="InterPro" id="IPR032093">
    <property type="entry name" value="PhoD_N"/>
</dbReference>
<evidence type="ECO:0000256" key="1">
    <source>
        <dbReference type="SAM" id="SignalP"/>
    </source>
</evidence>
<organism evidence="4 5">
    <name type="scientific">Kytococcus aerolatus</name>
    <dbReference type="NCBI Taxonomy" id="592308"/>
    <lineage>
        <taxon>Bacteria</taxon>
        <taxon>Bacillati</taxon>
        <taxon>Actinomycetota</taxon>
        <taxon>Actinomycetes</taxon>
        <taxon>Micrococcales</taxon>
        <taxon>Kytococcaceae</taxon>
        <taxon>Kytococcus</taxon>
    </lineage>
</organism>
<dbReference type="Pfam" id="PF16655">
    <property type="entry name" value="PhoD_N"/>
    <property type="match status" value="1"/>
</dbReference>
<dbReference type="SUPFAM" id="SSF56300">
    <property type="entry name" value="Metallo-dependent phosphatases"/>
    <property type="match status" value="1"/>
</dbReference>
<evidence type="ECO:0000313" key="5">
    <source>
        <dbReference type="Proteomes" id="UP000198122"/>
    </source>
</evidence>
<accession>A0A212TER9</accession>
<dbReference type="EMBL" id="FYEZ01000001">
    <property type="protein sequence ID" value="SNC64316.1"/>
    <property type="molecule type" value="Genomic_DNA"/>
</dbReference>
<gene>
    <name evidence="4" type="ORF">SAMN05445756_1087</name>
</gene>
<protein>
    <submittedName>
        <fullName evidence="4">Alkaline phosphatase D</fullName>
    </submittedName>
</protein>
<dbReference type="InterPro" id="IPR018946">
    <property type="entry name" value="PhoD-like_MPP"/>
</dbReference>
<dbReference type="InterPro" id="IPR029052">
    <property type="entry name" value="Metallo-depent_PP-like"/>
</dbReference>
<dbReference type="Proteomes" id="UP000198122">
    <property type="component" value="Unassembled WGS sequence"/>
</dbReference>
<dbReference type="Pfam" id="PF09423">
    <property type="entry name" value="PhoD"/>
    <property type="match status" value="1"/>
</dbReference>
<feature type="signal peptide" evidence="1">
    <location>
        <begin position="1"/>
        <end position="18"/>
    </location>
</feature>
<feature type="domain" description="PhoD-like phosphatase metallophosphatase" evidence="2">
    <location>
        <begin position="160"/>
        <end position="500"/>
    </location>
</feature>
<feature type="domain" description="Phospholipase D N-terminal" evidence="3">
    <location>
        <begin position="49"/>
        <end position="147"/>
    </location>
</feature>
<name>A0A212TER9_9MICO</name>
<dbReference type="PANTHER" id="PTHR43606:SF2">
    <property type="entry name" value="ALKALINE PHOSPHATASE FAMILY PROTEIN (AFU_ORTHOLOGUE AFUA_5G03860)"/>
    <property type="match status" value="1"/>
</dbReference>
<dbReference type="CDD" id="cd07389">
    <property type="entry name" value="MPP_PhoD"/>
    <property type="match status" value="1"/>
</dbReference>
<keyword evidence="5" id="KW-1185">Reference proteome</keyword>
<dbReference type="InterPro" id="IPR038607">
    <property type="entry name" value="PhoD-like_sf"/>
</dbReference>
<proteinExistence type="predicted"/>
<dbReference type="Gene3D" id="3.60.21.70">
    <property type="entry name" value="PhoD-like phosphatase"/>
    <property type="match status" value="1"/>
</dbReference>
<dbReference type="PANTHER" id="PTHR43606">
    <property type="entry name" value="PHOSPHATASE, PUTATIVE (AFU_ORTHOLOGUE AFUA_6G08710)-RELATED"/>
    <property type="match status" value="1"/>
</dbReference>
<evidence type="ECO:0000259" key="2">
    <source>
        <dbReference type="Pfam" id="PF09423"/>
    </source>
</evidence>
<keyword evidence="1" id="KW-0732">Signal</keyword>
<reference evidence="4 5" key="1">
    <citation type="submission" date="2017-06" db="EMBL/GenBank/DDBJ databases">
        <authorList>
            <person name="Kim H.J."/>
            <person name="Triplett B.A."/>
        </authorList>
    </citation>
    <scope>NUCLEOTIDE SEQUENCE [LARGE SCALE GENOMIC DNA]</scope>
    <source>
        <strain evidence="4 5">DSM 22179</strain>
    </source>
</reference>
<dbReference type="InterPro" id="IPR052900">
    <property type="entry name" value="Phospholipid_Metab_Enz"/>
</dbReference>
<evidence type="ECO:0000313" key="4">
    <source>
        <dbReference type="EMBL" id="SNC64316.1"/>
    </source>
</evidence>
<evidence type="ECO:0000259" key="3">
    <source>
        <dbReference type="Pfam" id="PF16655"/>
    </source>
</evidence>
<dbReference type="InterPro" id="IPR006311">
    <property type="entry name" value="TAT_signal"/>
</dbReference>
<dbReference type="RefSeq" id="WP_088817986.1">
    <property type="nucleotide sequence ID" value="NZ_FYEZ01000001.1"/>
</dbReference>
<dbReference type="Gene3D" id="2.60.40.380">
    <property type="entry name" value="Purple acid phosphatase-like, N-terminal"/>
    <property type="match status" value="1"/>
</dbReference>
<sequence>MNHLLSRRSLLVASSATALTAGLATATGATAVAPDRSPGAPLRTNPFTLGIASGDPEPDGMVLWTRLALDPLAEDGLGGMPRRTVPVQWQVATDPLMRRVVARGTELARPESAHSVHVETHGLQPGREYFYRFKAGRHLSEVGRTRTTPAPWEMPAALAMAFASCSQFEHGYFTAYRRLAEDQPDVVLHLGDYIYEYTADTYVIDGGNPRDHRGPETETLANYRQRHAQYKADPDLQAAHAVAPWLVVWDDHEIDNNWADEVYEKPHIPQPNFLQRRAAAMQAYYENMPLRRRSMPQGIDTLLHRRTQWGQLANLHMMDTRQYRDDQACGDGWKTNCTDRLDPARTLTGDAQEQWLLENFQRSTQRWDLLGQQVFFAERDGKVEPELEHHSMDGWDGYTGSRDRITQGWVQAGVRNPVVLTGDVHRHWASDVLADFEGTGPEAEQVVGAELVCSSITSTGDGDAAEVNETMAWNEHIQYYKNQRGYVRTTITPEAMTADFRVLDHVTTPGAAARTDATFRIEDGQRGLQEIAPRA</sequence>
<dbReference type="AlphaFoldDB" id="A0A212TER9"/>
<dbReference type="PROSITE" id="PS51318">
    <property type="entry name" value="TAT"/>
    <property type="match status" value="1"/>
</dbReference>
<dbReference type="OrthoDB" id="3497025at2"/>
<feature type="chain" id="PRO_5039597260" evidence="1">
    <location>
        <begin position="19"/>
        <end position="535"/>
    </location>
</feature>